<comment type="caution">
    <text evidence="5">The sequence shown here is derived from an EMBL/GenBank/DDBJ whole genome shotgun (WGS) entry which is preliminary data.</text>
</comment>
<dbReference type="InterPro" id="IPR052700">
    <property type="entry name" value="Carb_kinase_PfkB-like"/>
</dbReference>
<dbReference type="RefSeq" id="WP_315744835.1">
    <property type="nucleotide sequence ID" value="NZ_JAVYAA010000002.1"/>
</dbReference>
<dbReference type="Proteomes" id="UP001250538">
    <property type="component" value="Unassembled WGS sequence"/>
</dbReference>
<dbReference type="CDD" id="cd01166">
    <property type="entry name" value="KdgK"/>
    <property type="match status" value="1"/>
</dbReference>
<dbReference type="GO" id="GO:0016301">
    <property type="term" value="F:kinase activity"/>
    <property type="evidence" value="ECO:0007669"/>
    <property type="project" value="UniProtKB-KW"/>
</dbReference>
<keyword evidence="3 5" id="KW-0418">Kinase</keyword>
<dbReference type="PANTHER" id="PTHR43320:SF2">
    <property type="entry name" value="2-DEHYDRO-3-DEOXYGLUCONOKINASE_2-DEHYDRO-3-DEOXYGALACTONOKINASE"/>
    <property type="match status" value="1"/>
</dbReference>
<dbReference type="InterPro" id="IPR011611">
    <property type="entry name" value="PfkB_dom"/>
</dbReference>
<evidence type="ECO:0000256" key="2">
    <source>
        <dbReference type="ARBA" id="ARBA00022679"/>
    </source>
</evidence>
<evidence type="ECO:0000256" key="3">
    <source>
        <dbReference type="ARBA" id="ARBA00022777"/>
    </source>
</evidence>
<sequence>MPNVPKLGMKKVAAFGEVMMRLTVPGVERLSQASHLDYSFSGTGVNVSSQLARFGHDAYLISRLPDNPLGEAAEAYLRKLGIGTAFISRGGKYIGMYFLEQGFGPRPGRVTYTDRLGSSFNTAPNDVYPYSGIADSIDAIHFCGIALAMNDGVRQHMKALAAAVKAAGGTVIFDCNYRPAHWGEEGYVKARAHYEEMLRFADIVMMNEKDAMLTLGMETEKTERCEQLEELIPRVAKLYNISVIAGTHRAIHENQTHSLQGFMYKQESFTFSERLTFAVHDRIGAGDAYTCGILHGEFQGFAPEQTVEFAAASSMLAHTFEGDTPLATEREVLRAMVESGIDVER</sequence>
<dbReference type="AlphaFoldDB" id="A0AAJ2JSN1"/>
<dbReference type="Gene3D" id="3.40.1190.20">
    <property type="match status" value="1"/>
</dbReference>
<accession>A0AAJ2JSN1</accession>
<feature type="domain" description="Carbohydrate kinase PfkB" evidence="4">
    <location>
        <begin position="9"/>
        <end position="323"/>
    </location>
</feature>
<name>A0AAJ2JSN1_9BACL</name>
<organism evidence="5 6">
    <name type="scientific">Paenibacillus suaedae</name>
    <dbReference type="NCBI Taxonomy" id="3077233"/>
    <lineage>
        <taxon>Bacteria</taxon>
        <taxon>Bacillati</taxon>
        <taxon>Bacillota</taxon>
        <taxon>Bacilli</taxon>
        <taxon>Bacillales</taxon>
        <taxon>Paenibacillaceae</taxon>
        <taxon>Paenibacillus</taxon>
    </lineage>
</organism>
<proteinExistence type="inferred from homology"/>
<evidence type="ECO:0000256" key="1">
    <source>
        <dbReference type="ARBA" id="ARBA00010688"/>
    </source>
</evidence>
<gene>
    <name evidence="5" type="ORF">RQP50_08695</name>
</gene>
<keyword evidence="2" id="KW-0808">Transferase</keyword>
<reference evidence="6" key="1">
    <citation type="submission" date="2023-09" db="EMBL/GenBank/DDBJ databases">
        <title>Paenibacillus sp. chi10 Genome sequencing and assembly.</title>
        <authorList>
            <person name="Kim I."/>
        </authorList>
    </citation>
    <scope>NUCLEOTIDE SEQUENCE [LARGE SCALE GENOMIC DNA]</scope>
    <source>
        <strain evidence="6">chi10</strain>
    </source>
</reference>
<dbReference type="PANTHER" id="PTHR43320">
    <property type="entry name" value="SUGAR KINASE"/>
    <property type="match status" value="1"/>
</dbReference>
<comment type="similarity">
    <text evidence="1">Belongs to the carbohydrate kinase PfkB family.</text>
</comment>
<dbReference type="InterPro" id="IPR029056">
    <property type="entry name" value="Ribokinase-like"/>
</dbReference>
<protein>
    <submittedName>
        <fullName evidence="5">Sugar kinase</fullName>
    </submittedName>
</protein>
<dbReference type="Pfam" id="PF00294">
    <property type="entry name" value="PfkB"/>
    <property type="match status" value="1"/>
</dbReference>
<dbReference type="EMBL" id="JAVYAA010000002">
    <property type="protein sequence ID" value="MDT8976323.1"/>
    <property type="molecule type" value="Genomic_DNA"/>
</dbReference>
<evidence type="ECO:0000259" key="4">
    <source>
        <dbReference type="Pfam" id="PF00294"/>
    </source>
</evidence>
<dbReference type="SUPFAM" id="SSF53613">
    <property type="entry name" value="Ribokinase-like"/>
    <property type="match status" value="1"/>
</dbReference>
<evidence type="ECO:0000313" key="6">
    <source>
        <dbReference type="Proteomes" id="UP001250538"/>
    </source>
</evidence>
<keyword evidence="6" id="KW-1185">Reference proteome</keyword>
<evidence type="ECO:0000313" key="5">
    <source>
        <dbReference type="EMBL" id="MDT8976323.1"/>
    </source>
</evidence>